<dbReference type="EMBL" id="MU004315">
    <property type="protein sequence ID" value="KAF2658403.1"/>
    <property type="molecule type" value="Genomic_DNA"/>
</dbReference>
<proteinExistence type="predicted"/>
<accession>A0A6A6THK3</accession>
<protein>
    <submittedName>
        <fullName evidence="1">Uncharacterized protein</fullName>
    </submittedName>
</protein>
<sequence>MNDLFIGLGHSDQAPYFFKLLANSIQPCTLRRLSLKYLTSRYHYLSKFLQTCQNSLRSLELECITLKDPDSFQHWIIRFLRREMHLEDLRIAYFNEGANGLHFDNVHRERPVSNPMPRGMFSEWEWVMKPSDPDHELKLSPSEGDNIRYWLGVVLTTQVHDWAWMHHV</sequence>
<evidence type="ECO:0000313" key="2">
    <source>
        <dbReference type="Proteomes" id="UP000799324"/>
    </source>
</evidence>
<name>A0A6A6THK3_9PLEO</name>
<organism evidence="1 2">
    <name type="scientific">Lophiostoma macrostomum CBS 122681</name>
    <dbReference type="NCBI Taxonomy" id="1314788"/>
    <lineage>
        <taxon>Eukaryota</taxon>
        <taxon>Fungi</taxon>
        <taxon>Dikarya</taxon>
        <taxon>Ascomycota</taxon>
        <taxon>Pezizomycotina</taxon>
        <taxon>Dothideomycetes</taxon>
        <taxon>Pleosporomycetidae</taxon>
        <taxon>Pleosporales</taxon>
        <taxon>Lophiostomataceae</taxon>
        <taxon>Lophiostoma</taxon>
    </lineage>
</organism>
<evidence type="ECO:0000313" key="1">
    <source>
        <dbReference type="EMBL" id="KAF2658403.1"/>
    </source>
</evidence>
<dbReference type="AlphaFoldDB" id="A0A6A6THK3"/>
<dbReference type="Proteomes" id="UP000799324">
    <property type="component" value="Unassembled WGS sequence"/>
</dbReference>
<keyword evidence="2" id="KW-1185">Reference proteome</keyword>
<reference evidence="1" key="1">
    <citation type="journal article" date="2020" name="Stud. Mycol.">
        <title>101 Dothideomycetes genomes: a test case for predicting lifestyles and emergence of pathogens.</title>
        <authorList>
            <person name="Haridas S."/>
            <person name="Albert R."/>
            <person name="Binder M."/>
            <person name="Bloem J."/>
            <person name="Labutti K."/>
            <person name="Salamov A."/>
            <person name="Andreopoulos B."/>
            <person name="Baker S."/>
            <person name="Barry K."/>
            <person name="Bills G."/>
            <person name="Bluhm B."/>
            <person name="Cannon C."/>
            <person name="Castanera R."/>
            <person name="Culley D."/>
            <person name="Daum C."/>
            <person name="Ezra D."/>
            <person name="Gonzalez J."/>
            <person name="Henrissat B."/>
            <person name="Kuo A."/>
            <person name="Liang C."/>
            <person name="Lipzen A."/>
            <person name="Lutzoni F."/>
            <person name="Magnuson J."/>
            <person name="Mondo S."/>
            <person name="Nolan M."/>
            <person name="Ohm R."/>
            <person name="Pangilinan J."/>
            <person name="Park H.-J."/>
            <person name="Ramirez L."/>
            <person name="Alfaro M."/>
            <person name="Sun H."/>
            <person name="Tritt A."/>
            <person name="Yoshinaga Y."/>
            <person name="Zwiers L.-H."/>
            <person name="Turgeon B."/>
            <person name="Goodwin S."/>
            <person name="Spatafora J."/>
            <person name="Crous P."/>
            <person name="Grigoriev I."/>
        </authorList>
    </citation>
    <scope>NUCLEOTIDE SEQUENCE</scope>
    <source>
        <strain evidence="1">CBS 122681</strain>
    </source>
</reference>
<gene>
    <name evidence="1" type="ORF">K491DRAFT_690146</name>
</gene>